<evidence type="ECO:0000256" key="1">
    <source>
        <dbReference type="SAM" id="MobiDB-lite"/>
    </source>
</evidence>
<feature type="region of interest" description="Disordered" evidence="1">
    <location>
        <begin position="105"/>
        <end position="194"/>
    </location>
</feature>
<gene>
    <name evidence="4" type="ORF">E1298_00555</name>
</gene>
<protein>
    <submittedName>
        <fullName evidence="4">HPP family protein</fullName>
    </submittedName>
</protein>
<feature type="transmembrane region" description="Helical" evidence="2">
    <location>
        <begin position="56"/>
        <end position="75"/>
    </location>
</feature>
<accession>A0A4R5CDQ8</accession>
<evidence type="ECO:0000313" key="4">
    <source>
        <dbReference type="EMBL" id="TDD98188.1"/>
    </source>
</evidence>
<feature type="compositionally biased region" description="Basic residues" evidence="1">
    <location>
        <begin position="178"/>
        <end position="194"/>
    </location>
</feature>
<sequence length="194" mass="20580">MRTPTSVPDAPSARPYAPSAARRLRRQAAEAMSVAARAAICIGIPALIARRTGEPFVFPSLGPTIFLVLTAPGAPAARPRAIVLGHLVSALAGYLALAVCGLTATPARPGPPRRGPRRRGGAGTGADLRGHDRPRRGPPAGRRDDPHRRPWAAAHTRAARRPDGLGRRHRCGADRAAQAHRPRRPGHRLRYGPA</sequence>
<keyword evidence="2" id="KW-1133">Transmembrane helix</keyword>
<dbReference type="OrthoDB" id="9811720at2"/>
<organism evidence="4 5">
    <name type="scientific">Actinomadura rubrisoli</name>
    <dbReference type="NCBI Taxonomy" id="2530368"/>
    <lineage>
        <taxon>Bacteria</taxon>
        <taxon>Bacillati</taxon>
        <taxon>Actinomycetota</taxon>
        <taxon>Actinomycetes</taxon>
        <taxon>Streptosporangiales</taxon>
        <taxon>Thermomonosporaceae</taxon>
        <taxon>Actinomadura</taxon>
    </lineage>
</organism>
<dbReference type="EMBL" id="SMKU01000001">
    <property type="protein sequence ID" value="TDD98188.1"/>
    <property type="molecule type" value="Genomic_DNA"/>
</dbReference>
<name>A0A4R5CDQ8_9ACTN</name>
<dbReference type="Pfam" id="PF04982">
    <property type="entry name" value="TM_HPP"/>
    <property type="match status" value="1"/>
</dbReference>
<dbReference type="Proteomes" id="UP000294513">
    <property type="component" value="Unassembled WGS sequence"/>
</dbReference>
<feature type="transmembrane region" description="Helical" evidence="2">
    <location>
        <begin position="81"/>
        <end position="104"/>
    </location>
</feature>
<comment type="caution">
    <text evidence="4">The sequence shown here is derived from an EMBL/GenBank/DDBJ whole genome shotgun (WGS) entry which is preliminary data.</text>
</comment>
<proteinExistence type="predicted"/>
<evidence type="ECO:0000256" key="2">
    <source>
        <dbReference type="SAM" id="Phobius"/>
    </source>
</evidence>
<feature type="domain" description="HPP transmembrane region" evidence="3">
    <location>
        <begin position="27"/>
        <end position="103"/>
    </location>
</feature>
<keyword evidence="2" id="KW-0472">Membrane</keyword>
<dbReference type="InterPro" id="IPR058581">
    <property type="entry name" value="TM_HPP"/>
</dbReference>
<dbReference type="AlphaFoldDB" id="A0A4R5CDQ8"/>
<keyword evidence="2" id="KW-0812">Transmembrane</keyword>
<evidence type="ECO:0000259" key="3">
    <source>
        <dbReference type="Pfam" id="PF04982"/>
    </source>
</evidence>
<reference evidence="4 5" key="1">
    <citation type="submission" date="2019-03" db="EMBL/GenBank/DDBJ databases">
        <title>Draft genome sequences of novel Actinobacteria.</title>
        <authorList>
            <person name="Sahin N."/>
            <person name="Ay H."/>
            <person name="Saygin H."/>
        </authorList>
    </citation>
    <scope>NUCLEOTIDE SEQUENCE [LARGE SCALE GENOMIC DNA]</scope>
    <source>
        <strain evidence="4 5">H3C3</strain>
    </source>
</reference>
<keyword evidence="5" id="KW-1185">Reference proteome</keyword>
<evidence type="ECO:0000313" key="5">
    <source>
        <dbReference type="Proteomes" id="UP000294513"/>
    </source>
</evidence>